<organism evidence="2 3">
    <name type="scientific">[Candida] railenensis</name>
    <dbReference type="NCBI Taxonomy" id="45579"/>
    <lineage>
        <taxon>Eukaryota</taxon>
        <taxon>Fungi</taxon>
        <taxon>Dikarya</taxon>
        <taxon>Ascomycota</taxon>
        <taxon>Saccharomycotina</taxon>
        <taxon>Pichiomycetes</taxon>
        <taxon>Debaryomycetaceae</taxon>
        <taxon>Kurtzmaniella</taxon>
    </lineage>
</organism>
<sequence length="187" mass="19969">MNSSNRGERVITSIRAELKSRKIKKFALGLFTKVLSLDYEDVQICSQSNTLITEIVTPNHRFVLRPNMNYERNKQSSANLLTSVPEYPTGSSETIMTSGASLGGSASVTVGATGATIPCATITYQSKGLPQRSTIQDMFPPSTSSDLEGSQSNESASALNADISSVGIFPVSSQDVNLGLNTEEPTN</sequence>
<protein>
    <submittedName>
        <fullName evidence="2">Uncharacterized protein</fullName>
    </submittedName>
</protein>
<evidence type="ECO:0000256" key="1">
    <source>
        <dbReference type="SAM" id="MobiDB-lite"/>
    </source>
</evidence>
<dbReference type="Proteomes" id="UP000837801">
    <property type="component" value="Unassembled WGS sequence"/>
</dbReference>
<evidence type="ECO:0000313" key="3">
    <source>
        <dbReference type="Proteomes" id="UP000837801"/>
    </source>
</evidence>
<name>A0A9P0W1A7_9ASCO</name>
<dbReference type="EMBL" id="CAKXYY010000027">
    <property type="protein sequence ID" value="CAH2355486.1"/>
    <property type="molecule type" value="Genomic_DNA"/>
</dbReference>
<keyword evidence="3" id="KW-1185">Reference proteome</keyword>
<comment type="caution">
    <text evidence="2">The sequence shown here is derived from an EMBL/GenBank/DDBJ whole genome shotgun (WGS) entry which is preliminary data.</text>
</comment>
<dbReference type="AlphaFoldDB" id="A0A9P0W1A7"/>
<reference evidence="2" key="1">
    <citation type="submission" date="2022-03" db="EMBL/GenBank/DDBJ databases">
        <authorList>
            <person name="Legras J.-L."/>
            <person name="Devillers H."/>
            <person name="Grondin C."/>
        </authorList>
    </citation>
    <scope>NUCLEOTIDE SEQUENCE</scope>
    <source>
        <strain evidence="2">CLIB 1423</strain>
    </source>
</reference>
<proteinExistence type="predicted"/>
<gene>
    <name evidence="2" type="ORF">CLIB1423_27S00694</name>
</gene>
<accession>A0A9P0W1A7</accession>
<feature type="region of interest" description="Disordered" evidence="1">
    <location>
        <begin position="132"/>
        <end position="158"/>
    </location>
</feature>
<evidence type="ECO:0000313" key="2">
    <source>
        <dbReference type="EMBL" id="CAH2355486.1"/>
    </source>
</evidence>